<proteinExistence type="predicted"/>
<evidence type="ECO:0000256" key="1">
    <source>
        <dbReference type="SAM" id="MobiDB-lite"/>
    </source>
</evidence>
<sequence>MQLRDYNVRGALECFSSCEGLIRKSYYESREIEEDDGQSQHPSQDPGVESGVRRKTPERTVVLPPPPQISCSEL</sequence>
<keyword evidence="3" id="KW-1185">Reference proteome</keyword>
<organism evidence="2 3">
    <name type="scientific">Trichonephila clavipes</name>
    <name type="common">Golden silk orbweaver</name>
    <name type="synonym">Nephila clavipes</name>
    <dbReference type="NCBI Taxonomy" id="2585209"/>
    <lineage>
        <taxon>Eukaryota</taxon>
        <taxon>Metazoa</taxon>
        <taxon>Ecdysozoa</taxon>
        <taxon>Arthropoda</taxon>
        <taxon>Chelicerata</taxon>
        <taxon>Arachnida</taxon>
        <taxon>Araneae</taxon>
        <taxon>Araneomorphae</taxon>
        <taxon>Entelegynae</taxon>
        <taxon>Araneoidea</taxon>
        <taxon>Nephilidae</taxon>
        <taxon>Trichonephila</taxon>
    </lineage>
</organism>
<dbReference type="EMBL" id="BMAU01021358">
    <property type="protein sequence ID" value="GFY21500.1"/>
    <property type="molecule type" value="Genomic_DNA"/>
</dbReference>
<evidence type="ECO:0000313" key="3">
    <source>
        <dbReference type="Proteomes" id="UP000887159"/>
    </source>
</evidence>
<protein>
    <submittedName>
        <fullName evidence="2">Uncharacterized protein</fullName>
    </submittedName>
</protein>
<gene>
    <name evidence="2" type="ORF">TNCV_1166481</name>
</gene>
<comment type="caution">
    <text evidence="2">The sequence shown here is derived from an EMBL/GenBank/DDBJ whole genome shotgun (WGS) entry which is preliminary data.</text>
</comment>
<feature type="region of interest" description="Disordered" evidence="1">
    <location>
        <begin position="29"/>
        <end position="74"/>
    </location>
</feature>
<dbReference type="AlphaFoldDB" id="A0A8X6VT83"/>
<evidence type="ECO:0000313" key="2">
    <source>
        <dbReference type="EMBL" id="GFY21500.1"/>
    </source>
</evidence>
<reference evidence="2" key="1">
    <citation type="submission" date="2020-08" db="EMBL/GenBank/DDBJ databases">
        <title>Multicomponent nature underlies the extraordinary mechanical properties of spider dragline silk.</title>
        <authorList>
            <person name="Kono N."/>
            <person name="Nakamura H."/>
            <person name="Mori M."/>
            <person name="Yoshida Y."/>
            <person name="Ohtoshi R."/>
            <person name="Malay A.D."/>
            <person name="Moran D.A.P."/>
            <person name="Tomita M."/>
            <person name="Numata K."/>
            <person name="Arakawa K."/>
        </authorList>
    </citation>
    <scope>NUCLEOTIDE SEQUENCE</scope>
</reference>
<dbReference type="Proteomes" id="UP000887159">
    <property type="component" value="Unassembled WGS sequence"/>
</dbReference>
<name>A0A8X6VT83_TRICX</name>
<accession>A0A8X6VT83</accession>